<dbReference type="InterPro" id="IPR023772">
    <property type="entry name" value="DNA-bd_HTH_TetR-type_CS"/>
</dbReference>
<dbReference type="RefSeq" id="WP_091529666.1">
    <property type="nucleotide sequence ID" value="NZ_FOLT01000005.1"/>
</dbReference>
<reference evidence="5" key="1">
    <citation type="submission" date="2016-10" db="EMBL/GenBank/DDBJ databases">
        <authorList>
            <person name="Varghese N."/>
            <person name="Submissions S."/>
        </authorList>
    </citation>
    <scope>NUCLEOTIDE SEQUENCE [LARGE SCALE GENOMIC DNA]</scope>
    <source>
        <strain evidence="5">DSM 23664</strain>
    </source>
</reference>
<dbReference type="Pfam" id="PF00440">
    <property type="entry name" value="TetR_N"/>
    <property type="match status" value="1"/>
</dbReference>
<gene>
    <name evidence="4" type="ORF">SAMN04488102_1054</name>
</gene>
<evidence type="ECO:0000256" key="1">
    <source>
        <dbReference type="ARBA" id="ARBA00023125"/>
    </source>
</evidence>
<evidence type="ECO:0000256" key="2">
    <source>
        <dbReference type="PROSITE-ProRule" id="PRU00335"/>
    </source>
</evidence>
<dbReference type="InterPro" id="IPR009057">
    <property type="entry name" value="Homeodomain-like_sf"/>
</dbReference>
<dbReference type="Gene3D" id="1.10.357.10">
    <property type="entry name" value="Tetracycline Repressor, domain 2"/>
    <property type="match status" value="1"/>
</dbReference>
<dbReference type="PANTHER" id="PTHR43479">
    <property type="entry name" value="ACREF/ENVCD OPERON REPRESSOR-RELATED"/>
    <property type="match status" value="1"/>
</dbReference>
<name>A0A1I1IH86_9LACT</name>
<dbReference type="STRING" id="753702.SAMN04488102_1054"/>
<sequence length="186" mass="21256">MMETKTDPRVLRTRKLITDAFIKLSQSKSFSDISVKDITEEATINRATFYRHFLDKYDLLEKVVEEKLHLNLGCDKQKDSLSIEETIQTVFLSLTRFKTSVSNISGQEEKETIDAIIKLELVNIFSRKLIDMDAAINADLIVKLAKWLTATVRSMSQDWVESDTAEEPEEYIASLLPFVMCGIEAL</sequence>
<evidence type="ECO:0000313" key="4">
    <source>
        <dbReference type="EMBL" id="SFC32580.1"/>
    </source>
</evidence>
<dbReference type="GO" id="GO:0003677">
    <property type="term" value="F:DNA binding"/>
    <property type="evidence" value="ECO:0007669"/>
    <property type="project" value="UniProtKB-UniRule"/>
</dbReference>
<dbReference type="OrthoDB" id="9810250at2"/>
<feature type="domain" description="HTH tetR-type" evidence="3">
    <location>
        <begin position="11"/>
        <end position="71"/>
    </location>
</feature>
<dbReference type="SUPFAM" id="SSF46689">
    <property type="entry name" value="Homeodomain-like"/>
    <property type="match status" value="1"/>
</dbReference>
<dbReference type="InterPro" id="IPR050624">
    <property type="entry name" value="HTH-type_Tx_Regulator"/>
</dbReference>
<feature type="DNA-binding region" description="H-T-H motif" evidence="2">
    <location>
        <begin position="34"/>
        <end position="53"/>
    </location>
</feature>
<accession>A0A1I1IH86</accession>
<proteinExistence type="predicted"/>
<dbReference type="Proteomes" id="UP000199612">
    <property type="component" value="Unassembled WGS sequence"/>
</dbReference>
<dbReference type="PROSITE" id="PS01081">
    <property type="entry name" value="HTH_TETR_1"/>
    <property type="match status" value="1"/>
</dbReference>
<protein>
    <submittedName>
        <fullName evidence="4">Transcriptional regulator, TetR family</fullName>
    </submittedName>
</protein>
<dbReference type="PANTHER" id="PTHR43479:SF7">
    <property type="entry name" value="TETR-FAMILY TRANSCRIPTIONAL REGULATOR"/>
    <property type="match status" value="1"/>
</dbReference>
<evidence type="ECO:0000313" key="5">
    <source>
        <dbReference type="Proteomes" id="UP000199612"/>
    </source>
</evidence>
<dbReference type="InterPro" id="IPR001647">
    <property type="entry name" value="HTH_TetR"/>
</dbReference>
<organism evidence="4 5">
    <name type="scientific">Alkalibacterium subtropicum</name>
    <dbReference type="NCBI Taxonomy" id="753702"/>
    <lineage>
        <taxon>Bacteria</taxon>
        <taxon>Bacillati</taxon>
        <taxon>Bacillota</taxon>
        <taxon>Bacilli</taxon>
        <taxon>Lactobacillales</taxon>
        <taxon>Carnobacteriaceae</taxon>
        <taxon>Alkalibacterium</taxon>
    </lineage>
</organism>
<keyword evidence="1 2" id="KW-0238">DNA-binding</keyword>
<keyword evidence="5" id="KW-1185">Reference proteome</keyword>
<dbReference type="AlphaFoldDB" id="A0A1I1IH86"/>
<evidence type="ECO:0000259" key="3">
    <source>
        <dbReference type="PROSITE" id="PS50977"/>
    </source>
</evidence>
<dbReference type="EMBL" id="FOLT01000005">
    <property type="protein sequence ID" value="SFC32580.1"/>
    <property type="molecule type" value="Genomic_DNA"/>
</dbReference>
<dbReference type="PROSITE" id="PS50977">
    <property type="entry name" value="HTH_TETR_2"/>
    <property type="match status" value="1"/>
</dbReference>